<accession>A0A428Z4P6</accession>
<feature type="non-terminal residue" evidence="5">
    <location>
        <position position="1"/>
    </location>
</feature>
<comment type="caution">
    <text evidence="5">The sequence shown here is derived from an EMBL/GenBank/DDBJ whole genome shotgun (WGS) entry which is preliminary data.</text>
</comment>
<dbReference type="Proteomes" id="UP000287547">
    <property type="component" value="Unassembled WGS sequence"/>
</dbReference>
<dbReference type="AlphaFoldDB" id="A0A428Z4P6"/>
<organism evidence="5 6">
    <name type="scientific">Kibdelosporangium aridum</name>
    <dbReference type="NCBI Taxonomy" id="2030"/>
    <lineage>
        <taxon>Bacteria</taxon>
        <taxon>Bacillati</taxon>
        <taxon>Actinomycetota</taxon>
        <taxon>Actinomycetes</taxon>
        <taxon>Pseudonocardiales</taxon>
        <taxon>Pseudonocardiaceae</taxon>
        <taxon>Kibdelosporangium</taxon>
    </lineage>
</organism>
<proteinExistence type="predicted"/>
<evidence type="ECO:0000313" key="3">
    <source>
        <dbReference type="EMBL" id="RSM59693.1"/>
    </source>
</evidence>
<gene>
    <name evidence="5" type="ORF">DMH04_27155</name>
    <name evidence="4" type="ORF">DMH04_31095</name>
    <name evidence="3" type="ORF">DMH04_55435</name>
    <name evidence="2" type="ORF">DMH04_55760</name>
    <name evidence="1" type="ORF">DMH04_56835</name>
</gene>
<evidence type="ECO:0000313" key="2">
    <source>
        <dbReference type="EMBL" id="RSM59409.1"/>
    </source>
</evidence>
<evidence type="ECO:0000313" key="5">
    <source>
        <dbReference type="EMBL" id="RSM81565.1"/>
    </source>
</evidence>
<name>A0A428Z4P6_KIBAR</name>
<dbReference type="EMBL" id="QHKI01000031">
    <property type="protein sequence ID" value="RSM80052.1"/>
    <property type="molecule type" value="Genomic_DNA"/>
</dbReference>
<reference evidence="5 6" key="1">
    <citation type="submission" date="2018-05" db="EMBL/GenBank/DDBJ databases">
        <title>Evolution of GPA BGCs.</title>
        <authorList>
            <person name="Waglechner N."/>
            <person name="Wright G.D."/>
        </authorList>
    </citation>
    <scope>NUCLEOTIDE SEQUENCE [LARGE SCALE GENOMIC DNA]</scope>
    <source>
        <strain evidence="5 6">A82846</strain>
    </source>
</reference>
<sequence>DVHAWIADWNTHPRPFLWTKTAEEILESLARFCRRISGAGH</sequence>
<protein>
    <submittedName>
        <fullName evidence="5">IS630 family transposase</fullName>
    </submittedName>
</protein>
<dbReference type="EMBL" id="QHKI01000130">
    <property type="protein sequence ID" value="RSM59693.1"/>
    <property type="molecule type" value="Genomic_DNA"/>
</dbReference>
<evidence type="ECO:0000313" key="6">
    <source>
        <dbReference type="Proteomes" id="UP000287547"/>
    </source>
</evidence>
<evidence type="ECO:0000313" key="1">
    <source>
        <dbReference type="EMBL" id="RSM55866.1"/>
    </source>
</evidence>
<dbReference type="EMBL" id="QHKI01000134">
    <property type="protein sequence ID" value="RSM59409.1"/>
    <property type="molecule type" value="Genomic_DNA"/>
</dbReference>
<evidence type="ECO:0000313" key="4">
    <source>
        <dbReference type="EMBL" id="RSM80052.1"/>
    </source>
</evidence>
<dbReference type="EMBL" id="QHKI01000025">
    <property type="protein sequence ID" value="RSM81565.1"/>
    <property type="molecule type" value="Genomic_DNA"/>
</dbReference>
<dbReference type="EMBL" id="QHKI01000204">
    <property type="protein sequence ID" value="RSM55866.1"/>
    <property type="molecule type" value="Genomic_DNA"/>
</dbReference>